<name>A0A9P1C012_9DINO</name>
<proteinExistence type="predicted"/>
<evidence type="ECO:0000256" key="2">
    <source>
        <dbReference type="SAM" id="MobiDB-lite"/>
    </source>
</evidence>
<keyword evidence="3" id="KW-0472">Membrane</keyword>
<dbReference type="SMART" id="SM00054">
    <property type="entry name" value="EFh"/>
    <property type="match status" value="2"/>
</dbReference>
<gene>
    <name evidence="5" type="ORF">C1SCF055_LOCUS9435</name>
</gene>
<accession>A0A9P1C012</accession>
<feature type="compositionally biased region" description="Low complexity" evidence="2">
    <location>
        <begin position="351"/>
        <end position="364"/>
    </location>
</feature>
<dbReference type="InterPro" id="IPR018247">
    <property type="entry name" value="EF_Hand_1_Ca_BS"/>
</dbReference>
<dbReference type="OrthoDB" id="446804at2759"/>
<keyword evidence="3" id="KW-1133">Transmembrane helix</keyword>
<dbReference type="GO" id="GO:0005509">
    <property type="term" value="F:calcium ion binding"/>
    <property type="evidence" value="ECO:0007669"/>
    <property type="project" value="InterPro"/>
</dbReference>
<keyword evidence="6" id="KW-0813">Transport</keyword>
<dbReference type="EMBL" id="CAMXCT010000652">
    <property type="protein sequence ID" value="CAI3981670.1"/>
    <property type="molecule type" value="Genomic_DNA"/>
</dbReference>
<organism evidence="5">
    <name type="scientific">Cladocopium goreaui</name>
    <dbReference type="NCBI Taxonomy" id="2562237"/>
    <lineage>
        <taxon>Eukaryota</taxon>
        <taxon>Sar</taxon>
        <taxon>Alveolata</taxon>
        <taxon>Dinophyceae</taxon>
        <taxon>Suessiales</taxon>
        <taxon>Symbiodiniaceae</taxon>
        <taxon>Cladocopium</taxon>
    </lineage>
</organism>
<protein>
    <submittedName>
        <fullName evidence="6">Sodium channel protein type 11 subunit alpha</fullName>
    </submittedName>
</protein>
<dbReference type="Gene3D" id="1.10.238.10">
    <property type="entry name" value="EF-hand"/>
    <property type="match status" value="1"/>
</dbReference>
<dbReference type="InterPro" id="IPR002048">
    <property type="entry name" value="EF_hand_dom"/>
</dbReference>
<sequence>MDHPRVYLTARTVIAGDSWGEIAVPVIQEHPATAFIFAGRLFAARSLLSLVFGVLNLIVAVVVDTFAEARQNDVQSLAEEMEDEVEHDRQVLASIFQRIDKDGSGELTLAELVKGAREDSIFHSRLRVMDIDEDDLQQLFYMIDHDNSGTVEVDEFIGPLSRWAHDSKTAPRFIKYNMLQTMQLQQDLYDLSVTCFDELSARMDGLTEGLAYRSAVPGPCEPSETPDTQQEAPSITPAAGAVPESKGYGESGDSLQRAKITYAEIGLERVLQNLEMKLDLLMDRGASRLTSKSGGNSYSMVLASRGTGAPYSAEAPWNAARRPMRPMLHKEAFRQMYLRARDPQNPRSPRTSLGPQGTQGTQGLLGLASSSLGFGFAGFAPRRRSQRSHWSQVE</sequence>
<dbReference type="PROSITE" id="PS50222">
    <property type="entry name" value="EF_HAND_2"/>
    <property type="match status" value="2"/>
</dbReference>
<evidence type="ECO:0000313" key="6">
    <source>
        <dbReference type="EMBL" id="CAL4768982.1"/>
    </source>
</evidence>
<comment type="caution">
    <text evidence="5">The sequence shown here is derived from an EMBL/GenBank/DDBJ whole genome shotgun (WGS) entry which is preliminary data.</text>
</comment>
<keyword evidence="6" id="KW-0407">Ion channel</keyword>
<feature type="domain" description="EF-hand" evidence="4">
    <location>
        <begin position="131"/>
        <end position="166"/>
    </location>
</feature>
<dbReference type="EMBL" id="CAMXCT030000652">
    <property type="protein sequence ID" value="CAL4768982.1"/>
    <property type="molecule type" value="Genomic_DNA"/>
</dbReference>
<evidence type="ECO:0000256" key="3">
    <source>
        <dbReference type="SAM" id="Phobius"/>
    </source>
</evidence>
<evidence type="ECO:0000259" key="4">
    <source>
        <dbReference type="PROSITE" id="PS50222"/>
    </source>
</evidence>
<feature type="region of interest" description="Disordered" evidence="2">
    <location>
        <begin position="217"/>
        <end position="253"/>
    </location>
</feature>
<feature type="domain" description="EF-hand" evidence="4">
    <location>
        <begin position="87"/>
        <end position="122"/>
    </location>
</feature>
<keyword evidence="3" id="KW-0812">Transmembrane</keyword>
<dbReference type="Gene3D" id="1.10.287.70">
    <property type="match status" value="1"/>
</dbReference>
<evidence type="ECO:0000313" key="7">
    <source>
        <dbReference type="Proteomes" id="UP001152797"/>
    </source>
</evidence>
<dbReference type="Proteomes" id="UP001152797">
    <property type="component" value="Unassembled WGS sequence"/>
</dbReference>
<dbReference type="PROSITE" id="PS00018">
    <property type="entry name" value="EF_HAND_1"/>
    <property type="match status" value="2"/>
</dbReference>
<dbReference type="CDD" id="cd00051">
    <property type="entry name" value="EFh"/>
    <property type="match status" value="1"/>
</dbReference>
<keyword evidence="7" id="KW-1185">Reference proteome</keyword>
<dbReference type="EMBL" id="CAMXCT020000652">
    <property type="protein sequence ID" value="CAL1135045.1"/>
    <property type="molecule type" value="Genomic_DNA"/>
</dbReference>
<dbReference type="SUPFAM" id="SSF47473">
    <property type="entry name" value="EF-hand"/>
    <property type="match status" value="1"/>
</dbReference>
<keyword evidence="6" id="KW-0406">Ion transport</keyword>
<reference evidence="5" key="1">
    <citation type="submission" date="2022-10" db="EMBL/GenBank/DDBJ databases">
        <authorList>
            <person name="Chen Y."/>
            <person name="Dougan E. K."/>
            <person name="Chan C."/>
            <person name="Rhodes N."/>
            <person name="Thang M."/>
        </authorList>
    </citation>
    <scope>NUCLEOTIDE SEQUENCE</scope>
</reference>
<evidence type="ECO:0000313" key="5">
    <source>
        <dbReference type="EMBL" id="CAI3981670.1"/>
    </source>
</evidence>
<evidence type="ECO:0000256" key="1">
    <source>
        <dbReference type="ARBA" id="ARBA00022837"/>
    </source>
</evidence>
<dbReference type="AlphaFoldDB" id="A0A9P1C012"/>
<dbReference type="GO" id="GO:0034220">
    <property type="term" value="P:monoatomic ion transmembrane transport"/>
    <property type="evidence" value="ECO:0007669"/>
    <property type="project" value="UniProtKB-KW"/>
</dbReference>
<feature type="transmembrane region" description="Helical" evidence="3">
    <location>
        <begin position="47"/>
        <end position="67"/>
    </location>
</feature>
<dbReference type="Pfam" id="PF13499">
    <property type="entry name" value="EF-hand_7"/>
    <property type="match status" value="1"/>
</dbReference>
<feature type="region of interest" description="Disordered" evidence="2">
    <location>
        <begin position="342"/>
        <end position="364"/>
    </location>
</feature>
<feature type="non-terminal residue" evidence="5">
    <location>
        <position position="1"/>
    </location>
</feature>
<reference evidence="6 7" key="2">
    <citation type="submission" date="2024-05" db="EMBL/GenBank/DDBJ databases">
        <authorList>
            <person name="Chen Y."/>
            <person name="Shah S."/>
            <person name="Dougan E. K."/>
            <person name="Thang M."/>
            <person name="Chan C."/>
        </authorList>
    </citation>
    <scope>NUCLEOTIDE SEQUENCE [LARGE SCALE GENOMIC DNA]</scope>
</reference>
<dbReference type="InterPro" id="IPR011992">
    <property type="entry name" value="EF-hand-dom_pair"/>
</dbReference>
<keyword evidence="1" id="KW-0106">Calcium</keyword>